<protein>
    <recommendedName>
        <fullName evidence="2">tetraacyldisaccharide 4'-kinase</fullName>
        <ecNumber evidence="2">2.7.1.130</ecNumber>
    </recommendedName>
</protein>
<dbReference type="NCBIfam" id="TIGR00682">
    <property type="entry name" value="lpxK"/>
    <property type="match status" value="1"/>
</dbReference>
<dbReference type="OrthoDB" id="10266567at2759"/>
<gene>
    <name evidence="10" type="ORF">J5N97_011340</name>
</gene>
<dbReference type="EMBL" id="JAGGNH010000002">
    <property type="protein sequence ID" value="KAJ0983085.1"/>
    <property type="molecule type" value="Genomic_DNA"/>
</dbReference>
<organism evidence="10 11">
    <name type="scientific">Dioscorea zingiberensis</name>
    <dbReference type="NCBI Taxonomy" id="325984"/>
    <lineage>
        <taxon>Eukaryota</taxon>
        <taxon>Viridiplantae</taxon>
        <taxon>Streptophyta</taxon>
        <taxon>Embryophyta</taxon>
        <taxon>Tracheophyta</taxon>
        <taxon>Spermatophyta</taxon>
        <taxon>Magnoliopsida</taxon>
        <taxon>Liliopsida</taxon>
        <taxon>Dioscoreales</taxon>
        <taxon>Dioscoreaceae</taxon>
        <taxon>Dioscorea</taxon>
    </lineage>
</organism>
<keyword evidence="3" id="KW-0444">Lipid biosynthesis</keyword>
<dbReference type="HAMAP" id="MF_00409">
    <property type="entry name" value="LpxK"/>
    <property type="match status" value="1"/>
</dbReference>
<evidence type="ECO:0000313" key="10">
    <source>
        <dbReference type="EMBL" id="KAJ0983085.1"/>
    </source>
</evidence>
<proteinExistence type="inferred from homology"/>
<reference evidence="10" key="1">
    <citation type="submission" date="2021-03" db="EMBL/GenBank/DDBJ databases">
        <authorList>
            <person name="Li Z."/>
            <person name="Yang C."/>
        </authorList>
    </citation>
    <scope>NUCLEOTIDE SEQUENCE</scope>
    <source>
        <strain evidence="10">Dzin_1.0</strain>
        <tissue evidence="10">Leaf</tissue>
    </source>
</reference>
<keyword evidence="8" id="KW-0067">ATP-binding</keyword>
<keyword evidence="6" id="KW-0547">Nucleotide-binding</keyword>
<sequence length="400" mass="45033">MERFRKLVARMASTPDSHLSELPLHERALLLPVLSLASYIYRISLSLRRQLFRTSLLPTHRLPVPVISVGNLTWGGNGKTPMVEFIASFFDEIGIPPLVLTRGYAGGDEAKMLKRHLLRTSTIIGVGSNRKATADSLFERYGYMDGRLCLEKLSLSDKSGNSSMNEKIGVVVLDDGMQHWNLFRDVEIVMVNGLMPWGNGHLIPRGPLREPLTALSCADIVVVHHVDLVSDSELKNIELTMQKVCASIPIFFSRLSPSYFFEIKNYSTKLPLSVVHGKVALCVSAIGFPDAFVQGVHKMGLLHVDRLDFTDHHLMAPNDIALVREKVRNLENEFKVKAVIVLTEKDYYRDPVILEQLHDLEILVLCSSLQIIPTNEQSAGDFTRKLRKLLQNKYREEPPT</sequence>
<keyword evidence="11" id="KW-1185">Reference proteome</keyword>
<dbReference type="GO" id="GO:0009245">
    <property type="term" value="P:lipid A biosynthetic process"/>
    <property type="evidence" value="ECO:0007669"/>
    <property type="project" value="UniProtKB-KW"/>
</dbReference>
<dbReference type="PANTHER" id="PTHR42724">
    <property type="entry name" value="TETRAACYLDISACCHARIDE 4'-KINASE"/>
    <property type="match status" value="1"/>
</dbReference>
<evidence type="ECO:0000313" key="11">
    <source>
        <dbReference type="Proteomes" id="UP001085076"/>
    </source>
</evidence>
<evidence type="ECO:0000256" key="2">
    <source>
        <dbReference type="ARBA" id="ARBA00012071"/>
    </source>
</evidence>
<dbReference type="Pfam" id="PF02606">
    <property type="entry name" value="LpxK"/>
    <property type="match status" value="1"/>
</dbReference>
<evidence type="ECO:0000256" key="5">
    <source>
        <dbReference type="ARBA" id="ARBA00022679"/>
    </source>
</evidence>
<comment type="pathway">
    <text evidence="1">Glycolipid biosynthesis; lipid IV(A) biosynthesis; lipid IV(A) from (3R)-3-hydroxytetradecanoyl-[acyl-carrier-protein] and UDP-N-acetyl-alpha-D-glucosamine: step 6/6.</text>
</comment>
<dbReference type="GO" id="GO:0005524">
    <property type="term" value="F:ATP binding"/>
    <property type="evidence" value="ECO:0007669"/>
    <property type="project" value="UniProtKB-KW"/>
</dbReference>
<comment type="caution">
    <text evidence="10">The sequence shown here is derived from an EMBL/GenBank/DDBJ whole genome shotgun (WGS) entry which is preliminary data.</text>
</comment>
<evidence type="ECO:0000256" key="1">
    <source>
        <dbReference type="ARBA" id="ARBA00004870"/>
    </source>
</evidence>
<dbReference type="AlphaFoldDB" id="A0A9D5HN93"/>
<reference evidence="10" key="2">
    <citation type="journal article" date="2022" name="Hortic Res">
        <title>The genome of Dioscorea zingiberensis sheds light on the biosynthesis, origin and evolution of the medicinally important diosgenin saponins.</title>
        <authorList>
            <person name="Li Y."/>
            <person name="Tan C."/>
            <person name="Li Z."/>
            <person name="Guo J."/>
            <person name="Li S."/>
            <person name="Chen X."/>
            <person name="Wang C."/>
            <person name="Dai X."/>
            <person name="Yang H."/>
            <person name="Song W."/>
            <person name="Hou L."/>
            <person name="Xu J."/>
            <person name="Tong Z."/>
            <person name="Xu A."/>
            <person name="Yuan X."/>
            <person name="Wang W."/>
            <person name="Yang Q."/>
            <person name="Chen L."/>
            <person name="Sun Z."/>
            <person name="Wang K."/>
            <person name="Pan B."/>
            <person name="Chen J."/>
            <person name="Bao Y."/>
            <person name="Liu F."/>
            <person name="Qi X."/>
            <person name="Gang D.R."/>
            <person name="Wen J."/>
            <person name="Li J."/>
        </authorList>
    </citation>
    <scope>NUCLEOTIDE SEQUENCE</scope>
    <source>
        <strain evidence="10">Dzin_1.0</strain>
    </source>
</reference>
<evidence type="ECO:0000256" key="9">
    <source>
        <dbReference type="ARBA" id="ARBA00023098"/>
    </source>
</evidence>
<evidence type="ECO:0000256" key="3">
    <source>
        <dbReference type="ARBA" id="ARBA00022516"/>
    </source>
</evidence>
<dbReference type="GO" id="GO:0016020">
    <property type="term" value="C:membrane"/>
    <property type="evidence" value="ECO:0007669"/>
    <property type="project" value="GOC"/>
</dbReference>
<keyword evidence="4" id="KW-0441">Lipid A biosynthesis</keyword>
<name>A0A9D5HN93_9LILI</name>
<keyword evidence="7" id="KW-0418">Kinase</keyword>
<dbReference type="Proteomes" id="UP001085076">
    <property type="component" value="Miscellaneous, Linkage group lg02"/>
</dbReference>
<evidence type="ECO:0000256" key="4">
    <source>
        <dbReference type="ARBA" id="ARBA00022556"/>
    </source>
</evidence>
<accession>A0A9D5HN93</accession>
<evidence type="ECO:0000256" key="6">
    <source>
        <dbReference type="ARBA" id="ARBA00022741"/>
    </source>
</evidence>
<keyword evidence="5" id="KW-0808">Transferase</keyword>
<dbReference type="EC" id="2.7.1.130" evidence="2"/>
<keyword evidence="9" id="KW-0443">Lipid metabolism</keyword>
<dbReference type="GO" id="GO:0009029">
    <property type="term" value="F:lipid-A 4'-kinase activity"/>
    <property type="evidence" value="ECO:0007669"/>
    <property type="project" value="UniProtKB-EC"/>
</dbReference>
<dbReference type="InterPro" id="IPR003758">
    <property type="entry name" value="LpxK"/>
</dbReference>
<dbReference type="PANTHER" id="PTHR42724:SF1">
    <property type="entry name" value="TETRAACYLDISACCHARIDE 4'-KINASE, MITOCHONDRIAL-RELATED"/>
    <property type="match status" value="1"/>
</dbReference>
<evidence type="ECO:0000256" key="7">
    <source>
        <dbReference type="ARBA" id="ARBA00022777"/>
    </source>
</evidence>
<evidence type="ECO:0000256" key="8">
    <source>
        <dbReference type="ARBA" id="ARBA00022840"/>
    </source>
</evidence>